<evidence type="ECO:0000256" key="1">
    <source>
        <dbReference type="SAM" id="MobiDB-lite"/>
    </source>
</evidence>
<accession>A0A1I0RAD7</accession>
<sequence length="424" mass="46960">MIMLLASHLPSNAQNGEVNLKRKISIPAGNIRFDSLLHLIRRQTGIKFSVNTRKYPPSRMIPIGKRTLPLEDLLEVIHSRSGIYYTVLGAHIIFVDTPPQQANAVHRSQAPVTVGKAPVSIMSAKKGKAPVIKPPESKQPVVKPPQVKRPVKSPSLLTMEALPPASPQMAVVVTGLEHVSFISYKKNLTAGDSIPLVTLSSDSIRVDKAPQTGTSLIRSAWEGITSIRLPALGYNEQKRTGRRAVFNPEIKPGITADETFYMNPIIQAGWPFLYGIVSWSSNFKVAGLRYGGGVSARIADNWRLHLAVTTGKLEKSYDTSGFIIQGKSTLNRVALRAEKPLNEKWCLQFGVAYAMLRTAYYQNGTLTPPFISENEVKREVNPINPIYTIGGRYTQDGAVHHQTWIGFQIGIFYRINFSRHNKGF</sequence>
<dbReference type="OrthoDB" id="645795at2"/>
<evidence type="ECO:0000313" key="2">
    <source>
        <dbReference type="EMBL" id="SEW37753.1"/>
    </source>
</evidence>
<gene>
    <name evidence="2" type="ORF">SAMN04488122_2542</name>
</gene>
<dbReference type="STRING" id="29529.SAMN04488122_2542"/>
<reference evidence="3" key="1">
    <citation type="submission" date="2016-10" db="EMBL/GenBank/DDBJ databases">
        <authorList>
            <person name="Varghese N."/>
            <person name="Submissions S."/>
        </authorList>
    </citation>
    <scope>NUCLEOTIDE SEQUENCE [LARGE SCALE GENOMIC DNA]</scope>
    <source>
        <strain evidence="3">DSM 3695</strain>
    </source>
</reference>
<proteinExistence type="predicted"/>
<dbReference type="Proteomes" id="UP000199310">
    <property type="component" value="Unassembled WGS sequence"/>
</dbReference>
<organism evidence="2 3">
    <name type="scientific">Chitinophaga arvensicola</name>
    <dbReference type="NCBI Taxonomy" id="29529"/>
    <lineage>
        <taxon>Bacteria</taxon>
        <taxon>Pseudomonadati</taxon>
        <taxon>Bacteroidota</taxon>
        <taxon>Chitinophagia</taxon>
        <taxon>Chitinophagales</taxon>
        <taxon>Chitinophagaceae</taxon>
        <taxon>Chitinophaga</taxon>
    </lineage>
</organism>
<name>A0A1I0RAD7_9BACT</name>
<feature type="region of interest" description="Disordered" evidence="1">
    <location>
        <begin position="125"/>
        <end position="149"/>
    </location>
</feature>
<dbReference type="RefSeq" id="WP_089895182.1">
    <property type="nucleotide sequence ID" value="NZ_FOJG01000001.1"/>
</dbReference>
<dbReference type="AlphaFoldDB" id="A0A1I0RAD7"/>
<dbReference type="EMBL" id="FOJG01000001">
    <property type="protein sequence ID" value="SEW37753.1"/>
    <property type="molecule type" value="Genomic_DNA"/>
</dbReference>
<evidence type="ECO:0000313" key="3">
    <source>
        <dbReference type="Proteomes" id="UP000199310"/>
    </source>
</evidence>
<keyword evidence="3" id="KW-1185">Reference proteome</keyword>
<protein>
    <submittedName>
        <fullName evidence="2">Uncharacterized protein</fullName>
    </submittedName>
</protein>